<name>A0A840MRW1_9PROT</name>
<gene>
    <name evidence="1" type="ORF">HNQ59_003127</name>
</gene>
<dbReference type="Proteomes" id="UP000575898">
    <property type="component" value="Unassembled WGS sequence"/>
</dbReference>
<dbReference type="RefSeq" id="WP_184041238.1">
    <property type="nucleotide sequence ID" value="NZ_JACHHY010000020.1"/>
</dbReference>
<keyword evidence="2" id="KW-1185">Reference proteome</keyword>
<dbReference type="EMBL" id="JACHHY010000020">
    <property type="protein sequence ID" value="MBB5019819.1"/>
    <property type="molecule type" value="Genomic_DNA"/>
</dbReference>
<evidence type="ECO:0000313" key="1">
    <source>
        <dbReference type="EMBL" id="MBB5019819.1"/>
    </source>
</evidence>
<comment type="caution">
    <text evidence="1">The sequence shown here is derived from an EMBL/GenBank/DDBJ whole genome shotgun (WGS) entry which is preliminary data.</text>
</comment>
<organism evidence="1 2">
    <name type="scientific">Chitinivorax tropicus</name>
    <dbReference type="NCBI Taxonomy" id="714531"/>
    <lineage>
        <taxon>Bacteria</taxon>
        <taxon>Pseudomonadati</taxon>
        <taxon>Pseudomonadota</taxon>
        <taxon>Betaproteobacteria</taxon>
        <taxon>Chitinivorax</taxon>
    </lineage>
</organism>
<protein>
    <submittedName>
        <fullName evidence="1">Uncharacterized protein</fullName>
    </submittedName>
</protein>
<proteinExistence type="predicted"/>
<dbReference type="AlphaFoldDB" id="A0A840MRW1"/>
<evidence type="ECO:0000313" key="2">
    <source>
        <dbReference type="Proteomes" id="UP000575898"/>
    </source>
</evidence>
<accession>A0A840MRW1</accession>
<sequence length="84" mass="8593">MVGWPWFRLVGWRTWCWLGGTGGQTLRQHGLITAGSSVLEPACVANGVGTLNACGEAHPGAFALALRMGAALGGATVACSKGRP</sequence>
<reference evidence="1 2" key="1">
    <citation type="submission" date="2020-08" db="EMBL/GenBank/DDBJ databases">
        <title>Genomic Encyclopedia of Type Strains, Phase IV (KMG-IV): sequencing the most valuable type-strain genomes for metagenomic binning, comparative biology and taxonomic classification.</title>
        <authorList>
            <person name="Goeker M."/>
        </authorList>
    </citation>
    <scope>NUCLEOTIDE SEQUENCE [LARGE SCALE GENOMIC DNA]</scope>
    <source>
        <strain evidence="1 2">DSM 27165</strain>
    </source>
</reference>